<dbReference type="Proteomes" id="UP000198675">
    <property type="component" value="Chromosome I"/>
</dbReference>
<organism evidence="1 2">
    <name type="scientific">Pseudomonas sihuiensis</name>
    <dbReference type="NCBI Taxonomy" id="1274359"/>
    <lineage>
        <taxon>Bacteria</taxon>
        <taxon>Pseudomonadati</taxon>
        <taxon>Pseudomonadota</taxon>
        <taxon>Gammaproteobacteria</taxon>
        <taxon>Pseudomonadales</taxon>
        <taxon>Pseudomonadaceae</taxon>
        <taxon>Pseudomonas</taxon>
    </lineage>
</organism>
<dbReference type="RefSeq" id="WP_157719669.1">
    <property type="nucleotide sequence ID" value="NZ_LT629797.1"/>
</dbReference>
<proteinExistence type="predicted"/>
<evidence type="ECO:0000313" key="2">
    <source>
        <dbReference type="Proteomes" id="UP000198675"/>
    </source>
</evidence>
<dbReference type="AlphaFoldDB" id="A0A1H2LP48"/>
<dbReference type="EMBL" id="LT629797">
    <property type="protein sequence ID" value="SDU82602.1"/>
    <property type="molecule type" value="Genomic_DNA"/>
</dbReference>
<evidence type="ECO:0000313" key="1">
    <source>
        <dbReference type="EMBL" id="SDU82602.1"/>
    </source>
</evidence>
<keyword evidence="2" id="KW-1185">Reference proteome</keyword>
<gene>
    <name evidence="1" type="ORF">SAMN05216363_1931</name>
</gene>
<reference evidence="2" key="1">
    <citation type="submission" date="2016-10" db="EMBL/GenBank/DDBJ databases">
        <authorList>
            <person name="Varghese N."/>
            <person name="Submissions S."/>
        </authorList>
    </citation>
    <scope>NUCLEOTIDE SEQUENCE [LARGE SCALE GENOMIC DNA]</scope>
    <source>
        <strain evidence="2">KCTC 32246</strain>
    </source>
</reference>
<accession>A0A1H2LP48</accession>
<sequence length="58" mass="6834">MDRLIIERKLDSLQRCLERIPGQSRDALKERMLHPPYESVASFSLQRCSSRLFRTTTP</sequence>
<protein>
    <submittedName>
        <fullName evidence="1">Uncharacterized protein</fullName>
    </submittedName>
</protein>
<name>A0A1H2LP48_9PSED</name>